<keyword evidence="9" id="KW-1185">Reference proteome</keyword>
<feature type="active site" description="Proton donor" evidence="6">
    <location>
        <position position="118"/>
    </location>
</feature>
<dbReference type="STRING" id="507626.LOKO_00950"/>
<feature type="domain" description="Phosphotyrosine protein phosphatase I" evidence="7">
    <location>
        <begin position="3"/>
        <end position="144"/>
    </location>
</feature>
<dbReference type="GO" id="GO:0004725">
    <property type="term" value="F:protein tyrosine phosphatase activity"/>
    <property type="evidence" value="ECO:0007669"/>
    <property type="project" value="UniProtKB-EC"/>
</dbReference>
<dbReference type="Gene3D" id="3.40.50.2300">
    <property type="match status" value="1"/>
</dbReference>
<evidence type="ECO:0000256" key="5">
    <source>
        <dbReference type="ARBA" id="ARBA00051722"/>
    </source>
</evidence>
<dbReference type="InterPro" id="IPR023485">
    <property type="entry name" value="Ptyr_pPase"/>
</dbReference>
<accession>A0A0X8HCB2</accession>
<dbReference type="EMBL" id="CP014226">
    <property type="protein sequence ID" value="AMD00027.1"/>
    <property type="molecule type" value="Genomic_DNA"/>
</dbReference>
<comment type="similarity">
    <text evidence="1">Belongs to the low molecular weight phosphotyrosine protein phosphatase family.</text>
</comment>
<reference evidence="8 9" key="1">
    <citation type="journal article" date="2016" name="Genome Announc.">
        <title>Draft Genome Sequence of 'Halomonas chromatireducens' Strain AGD 8-3, a Haloalkaliphilic Chromate- and Selenite-Reducing Gammaproteobacterium.</title>
        <authorList>
            <person name="Sharko F.S."/>
            <person name="Shapovalova A.A."/>
            <person name="Tsygankova S.V."/>
            <person name="Komova A.V."/>
            <person name="Boulygina E.S."/>
            <person name="Teslyuk A.B."/>
            <person name="Gotovtsev P.M."/>
            <person name="Namsaraev Z.B."/>
            <person name="Khijniak T.V."/>
            <person name="Nedoluzhko A.V."/>
            <person name="Vasilov R.G."/>
        </authorList>
    </citation>
    <scope>NUCLEOTIDE SEQUENCE [LARGE SCALE GENOMIC DNA]</scope>
    <source>
        <strain evidence="8 9">AGD 8-3</strain>
    </source>
</reference>
<reference evidence="8 9" key="2">
    <citation type="submission" date="2016-02" db="EMBL/GenBank/DDBJ databases">
        <authorList>
            <person name="Wen L."/>
            <person name="He K."/>
            <person name="Yang H."/>
        </authorList>
    </citation>
    <scope>NUCLEOTIDE SEQUENCE [LARGE SCALE GENOMIC DNA]</scope>
    <source>
        <strain evidence="8 9">AGD 8-3</strain>
    </source>
</reference>
<evidence type="ECO:0000256" key="2">
    <source>
        <dbReference type="ARBA" id="ARBA00013064"/>
    </source>
</evidence>
<name>A0A0X8HCB2_9GAMM</name>
<gene>
    <name evidence="8" type="primary">wzb</name>
    <name evidence="8" type="ORF">LOKO_00950</name>
</gene>
<dbReference type="PRINTS" id="PR00719">
    <property type="entry name" value="LMWPTPASE"/>
</dbReference>
<protein>
    <recommendedName>
        <fullName evidence="2">protein-tyrosine-phosphatase</fullName>
        <ecNumber evidence="2">3.1.3.48</ecNumber>
    </recommendedName>
</protein>
<dbReference type="SUPFAM" id="SSF52788">
    <property type="entry name" value="Phosphotyrosine protein phosphatases I"/>
    <property type="match status" value="1"/>
</dbReference>
<dbReference type="RefSeq" id="WP_066445733.1">
    <property type="nucleotide sequence ID" value="NZ_CP014226.1"/>
</dbReference>
<keyword evidence="4" id="KW-0904">Protein phosphatase</keyword>
<evidence type="ECO:0000313" key="8">
    <source>
        <dbReference type="EMBL" id="AMD00027.1"/>
    </source>
</evidence>
<dbReference type="SMART" id="SM00226">
    <property type="entry name" value="LMWPc"/>
    <property type="match status" value="1"/>
</dbReference>
<evidence type="ECO:0000256" key="1">
    <source>
        <dbReference type="ARBA" id="ARBA00011063"/>
    </source>
</evidence>
<keyword evidence="3 8" id="KW-0378">Hydrolase</keyword>
<dbReference type="AlphaFoldDB" id="A0A0X8HCB2"/>
<dbReference type="InterPro" id="IPR036196">
    <property type="entry name" value="Ptyr_pPase_sf"/>
</dbReference>
<dbReference type="PANTHER" id="PTHR11717:SF31">
    <property type="entry name" value="LOW MOLECULAR WEIGHT PROTEIN-TYROSINE-PHOSPHATASE ETP-RELATED"/>
    <property type="match status" value="1"/>
</dbReference>
<evidence type="ECO:0000256" key="6">
    <source>
        <dbReference type="PIRSR" id="PIRSR617867-1"/>
    </source>
</evidence>
<dbReference type="Pfam" id="PF01451">
    <property type="entry name" value="LMWPc"/>
    <property type="match status" value="1"/>
</dbReference>
<evidence type="ECO:0000259" key="7">
    <source>
        <dbReference type="SMART" id="SM00226"/>
    </source>
</evidence>
<dbReference type="Proteomes" id="UP000063387">
    <property type="component" value="Chromosome"/>
</dbReference>
<sequence>MFDHILIVCTGNICRSPVAAAMLRKRLPERRFESAGLGALVGQGVDPKALQLAMADGLDVAGHQARLLDDDMMTNADLVLVMSDGQRREIANRWPEMLGKTMRLGKWLEDGDGRDIPDPYRKSHDVFKHVHRMLLQATDGWVSRL</sequence>
<dbReference type="PATRIC" id="fig|507626.3.peg.939"/>
<comment type="catalytic activity">
    <reaction evidence="5">
        <text>O-phospho-L-tyrosyl-[protein] + H2O = L-tyrosyl-[protein] + phosphate</text>
        <dbReference type="Rhea" id="RHEA:10684"/>
        <dbReference type="Rhea" id="RHEA-COMP:10136"/>
        <dbReference type="Rhea" id="RHEA-COMP:20101"/>
        <dbReference type="ChEBI" id="CHEBI:15377"/>
        <dbReference type="ChEBI" id="CHEBI:43474"/>
        <dbReference type="ChEBI" id="CHEBI:46858"/>
        <dbReference type="ChEBI" id="CHEBI:61978"/>
        <dbReference type="EC" id="3.1.3.48"/>
    </reaction>
</comment>
<proteinExistence type="inferred from homology"/>
<dbReference type="KEGG" id="hco:LOKO_00950"/>
<organism evidence="8 9">
    <name type="scientific">Halomonas chromatireducens</name>
    <dbReference type="NCBI Taxonomy" id="507626"/>
    <lineage>
        <taxon>Bacteria</taxon>
        <taxon>Pseudomonadati</taxon>
        <taxon>Pseudomonadota</taxon>
        <taxon>Gammaproteobacteria</taxon>
        <taxon>Oceanospirillales</taxon>
        <taxon>Halomonadaceae</taxon>
        <taxon>Halomonas</taxon>
    </lineage>
</organism>
<dbReference type="InterPro" id="IPR017867">
    <property type="entry name" value="Tyr_phospatase_low_mol_wt"/>
</dbReference>
<evidence type="ECO:0000313" key="9">
    <source>
        <dbReference type="Proteomes" id="UP000063387"/>
    </source>
</evidence>
<dbReference type="EC" id="3.1.3.48" evidence="2"/>
<dbReference type="PANTHER" id="PTHR11717">
    <property type="entry name" value="LOW MOLECULAR WEIGHT PROTEIN TYROSINE PHOSPHATASE"/>
    <property type="match status" value="1"/>
</dbReference>
<evidence type="ECO:0000256" key="3">
    <source>
        <dbReference type="ARBA" id="ARBA00022801"/>
    </source>
</evidence>
<dbReference type="InterPro" id="IPR050438">
    <property type="entry name" value="LMW_PTPase"/>
</dbReference>
<evidence type="ECO:0000256" key="4">
    <source>
        <dbReference type="ARBA" id="ARBA00022912"/>
    </source>
</evidence>
<dbReference type="CDD" id="cd16343">
    <property type="entry name" value="LMWPTP"/>
    <property type="match status" value="1"/>
</dbReference>
<feature type="active site" description="Nucleophile" evidence="6">
    <location>
        <position position="9"/>
    </location>
</feature>
<dbReference type="OrthoDB" id="9784339at2"/>
<feature type="active site" evidence="6">
    <location>
        <position position="15"/>
    </location>
</feature>